<keyword evidence="1" id="KW-0808">Transferase</keyword>
<dbReference type="STRING" id="758825.SAMN02982985_04213"/>
<keyword evidence="2" id="KW-0418">Kinase</keyword>
<dbReference type="CDD" id="cd00130">
    <property type="entry name" value="PAS"/>
    <property type="match status" value="1"/>
</dbReference>
<dbReference type="RefSeq" id="WP_093389667.1">
    <property type="nucleotide sequence ID" value="NZ_FOTW01000021.1"/>
</dbReference>
<feature type="domain" description="Response regulatory" evidence="5">
    <location>
        <begin position="1133"/>
        <end position="1248"/>
    </location>
</feature>
<dbReference type="Gene3D" id="3.30.450.20">
    <property type="entry name" value="PAS domain"/>
    <property type="match status" value="1"/>
</dbReference>
<dbReference type="NCBIfam" id="TIGR00254">
    <property type="entry name" value="GGDEF"/>
    <property type="match status" value="1"/>
</dbReference>
<dbReference type="InterPro" id="IPR001633">
    <property type="entry name" value="EAL_dom"/>
</dbReference>
<dbReference type="InterPro" id="IPR001789">
    <property type="entry name" value="Sig_transdc_resp-reg_receiver"/>
</dbReference>
<dbReference type="SUPFAM" id="SSF141868">
    <property type="entry name" value="EAL domain-like"/>
    <property type="match status" value="1"/>
</dbReference>
<dbReference type="SMART" id="SM00448">
    <property type="entry name" value="REC"/>
    <property type="match status" value="2"/>
</dbReference>
<dbReference type="InterPro" id="IPR003018">
    <property type="entry name" value="GAF"/>
</dbReference>
<dbReference type="InterPro" id="IPR000014">
    <property type="entry name" value="PAS"/>
</dbReference>
<dbReference type="InterPro" id="IPR011006">
    <property type="entry name" value="CheY-like_superfamily"/>
</dbReference>
<dbReference type="SMART" id="SM00065">
    <property type="entry name" value="GAF"/>
    <property type="match status" value="1"/>
</dbReference>
<dbReference type="GO" id="GO:0000160">
    <property type="term" value="P:phosphorelay signal transduction system"/>
    <property type="evidence" value="ECO:0007669"/>
    <property type="project" value="InterPro"/>
</dbReference>
<dbReference type="InterPro" id="IPR043128">
    <property type="entry name" value="Rev_trsase/Diguanyl_cyclase"/>
</dbReference>
<dbReference type="AlphaFoldDB" id="A0A1I4R6X4"/>
<feature type="modified residue" description="4-aspartylphosphate" evidence="3">
    <location>
        <position position="1182"/>
    </location>
</feature>
<dbReference type="InterPro" id="IPR000160">
    <property type="entry name" value="GGDEF_dom"/>
</dbReference>
<dbReference type="InterPro" id="IPR035919">
    <property type="entry name" value="EAL_sf"/>
</dbReference>
<keyword evidence="3" id="KW-0597">Phosphoprotein</keyword>
<organism evidence="9 10">
    <name type="scientific">Rugamonas rubra</name>
    <dbReference type="NCBI Taxonomy" id="758825"/>
    <lineage>
        <taxon>Bacteria</taxon>
        <taxon>Pseudomonadati</taxon>
        <taxon>Pseudomonadota</taxon>
        <taxon>Betaproteobacteria</taxon>
        <taxon>Burkholderiales</taxon>
        <taxon>Oxalobacteraceae</taxon>
        <taxon>Telluria group</taxon>
        <taxon>Rugamonas</taxon>
    </lineage>
</organism>
<evidence type="ECO:0000313" key="10">
    <source>
        <dbReference type="Proteomes" id="UP000199470"/>
    </source>
</evidence>
<dbReference type="SUPFAM" id="SSF55785">
    <property type="entry name" value="PYP-like sensor domain (PAS domain)"/>
    <property type="match status" value="1"/>
</dbReference>
<keyword evidence="10" id="KW-1185">Reference proteome</keyword>
<protein>
    <submittedName>
        <fullName evidence="9">PAS domain S-box-containing protein/diguanylate cyclase (GGDEF) domain-containing protein</fullName>
    </submittedName>
</protein>
<dbReference type="Pfam" id="PF00072">
    <property type="entry name" value="Response_reg"/>
    <property type="match status" value="2"/>
</dbReference>
<dbReference type="SMART" id="SM00267">
    <property type="entry name" value="GGDEF"/>
    <property type="match status" value="1"/>
</dbReference>
<feature type="domain" description="EAL" evidence="7">
    <location>
        <begin position="865"/>
        <end position="1119"/>
    </location>
</feature>
<dbReference type="SMART" id="SM00086">
    <property type="entry name" value="PAC"/>
    <property type="match status" value="1"/>
</dbReference>
<evidence type="ECO:0000259" key="7">
    <source>
        <dbReference type="PROSITE" id="PS50883"/>
    </source>
</evidence>
<dbReference type="InterPro" id="IPR029787">
    <property type="entry name" value="Nucleotide_cyclase"/>
</dbReference>
<dbReference type="PANTHER" id="PTHR44757:SF2">
    <property type="entry name" value="BIOFILM ARCHITECTURE MAINTENANCE PROTEIN MBAA"/>
    <property type="match status" value="1"/>
</dbReference>
<dbReference type="SUPFAM" id="SSF55781">
    <property type="entry name" value="GAF domain-like"/>
    <property type="match status" value="2"/>
</dbReference>
<evidence type="ECO:0000256" key="4">
    <source>
        <dbReference type="SAM" id="Coils"/>
    </source>
</evidence>
<feature type="domain" description="PAC" evidence="6">
    <location>
        <begin position="464"/>
        <end position="516"/>
    </location>
</feature>
<dbReference type="GO" id="GO:0016301">
    <property type="term" value="F:kinase activity"/>
    <property type="evidence" value="ECO:0007669"/>
    <property type="project" value="UniProtKB-KW"/>
</dbReference>
<reference evidence="9 10" key="1">
    <citation type="submission" date="2016-10" db="EMBL/GenBank/DDBJ databases">
        <authorList>
            <person name="de Groot N.N."/>
        </authorList>
    </citation>
    <scope>NUCLEOTIDE SEQUENCE [LARGE SCALE GENOMIC DNA]</scope>
    <source>
        <strain evidence="9 10">ATCC 43154</strain>
    </source>
</reference>
<dbReference type="PROSITE" id="PS50110">
    <property type="entry name" value="RESPONSE_REGULATORY"/>
    <property type="match status" value="2"/>
</dbReference>
<keyword evidence="4" id="KW-0175">Coiled coil</keyword>
<feature type="domain" description="Response regulatory" evidence="5">
    <location>
        <begin position="3"/>
        <end position="122"/>
    </location>
</feature>
<dbReference type="SUPFAM" id="SSF52172">
    <property type="entry name" value="CheY-like"/>
    <property type="match status" value="2"/>
</dbReference>
<evidence type="ECO:0000259" key="5">
    <source>
        <dbReference type="PROSITE" id="PS50110"/>
    </source>
</evidence>
<dbReference type="PROSITE" id="PS50887">
    <property type="entry name" value="GGDEF"/>
    <property type="match status" value="1"/>
</dbReference>
<feature type="modified residue" description="4-aspartylphosphate" evidence="3">
    <location>
        <position position="52"/>
    </location>
</feature>
<dbReference type="Pfam" id="PF08447">
    <property type="entry name" value="PAS_3"/>
    <property type="match status" value="1"/>
</dbReference>
<gene>
    <name evidence="9" type="ORF">SAMN02982985_04213</name>
</gene>
<dbReference type="CDD" id="cd01948">
    <property type="entry name" value="EAL"/>
    <property type="match status" value="1"/>
</dbReference>
<dbReference type="EMBL" id="FOTW01000021">
    <property type="protein sequence ID" value="SFM47979.1"/>
    <property type="molecule type" value="Genomic_DNA"/>
</dbReference>
<evidence type="ECO:0000256" key="1">
    <source>
        <dbReference type="ARBA" id="ARBA00022679"/>
    </source>
</evidence>
<accession>A0A1I4R6X4</accession>
<dbReference type="Pfam" id="PF00990">
    <property type="entry name" value="GGDEF"/>
    <property type="match status" value="1"/>
</dbReference>
<dbReference type="Gene3D" id="3.20.20.450">
    <property type="entry name" value="EAL domain"/>
    <property type="match status" value="1"/>
</dbReference>
<evidence type="ECO:0000256" key="3">
    <source>
        <dbReference type="PROSITE-ProRule" id="PRU00169"/>
    </source>
</evidence>
<dbReference type="NCBIfam" id="TIGR00229">
    <property type="entry name" value="sensory_box"/>
    <property type="match status" value="1"/>
</dbReference>
<dbReference type="Pfam" id="PF00563">
    <property type="entry name" value="EAL"/>
    <property type="match status" value="1"/>
</dbReference>
<dbReference type="InterPro" id="IPR000700">
    <property type="entry name" value="PAS-assoc_C"/>
</dbReference>
<dbReference type="Pfam" id="PF13185">
    <property type="entry name" value="GAF_2"/>
    <property type="match status" value="2"/>
</dbReference>
<dbReference type="Proteomes" id="UP000199470">
    <property type="component" value="Unassembled WGS sequence"/>
</dbReference>
<dbReference type="CDD" id="cd17569">
    <property type="entry name" value="REC_HupR-like"/>
    <property type="match status" value="1"/>
</dbReference>
<dbReference type="InterPro" id="IPR001610">
    <property type="entry name" value="PAC"/>
</dbReference>
<proteinExistence type="predicted"/>
<dbReference type="SMART" id="SM00091">
    <property type="entry name" value="PAS"/>
    <property type="match status" value="1"/>
</dbReference>
<evidence type="ECO:0000259" key="6">
    <source>
        <dbReference type="PROSITE" id="PS50113"/>
    </source>
</evidence>
<dbReference type="Gene3D" id="3.40.50.2300">
    <property type="match status" value="2"/>
</dbReference>
<dbReference type="InterPro" id="IPR052155">
    <property type="entry name" value="Biofilm_reg_signaling"/>
</dbReference>
<dbReference type="SMART" id="SM00052">
    <property type="entry name" value="EAL"/>
    <property type="match status" value="1"/>
</dbReference>
<dbReference type="InterPro" id="IPR029016">
    <property type="entry name" value="GAF-like_dom_sf"/>
</dbReference>
<dbReference type="OrthoDB" id="9813903at2"/>
<dbReference type="SUPFAM" id="SSF55073">
    <property type="entry name" value="Nucleotide cyclase"/>
    <property type="match status" value="1"/>
</dbReference>
<dbReference type="PROSITE" id="PS50113">
    <property type="entry name" value="PAC"/>
    <property type="match status" value="1"/>
</dbReference>
<dbReference type="PANTHER" id="PTHR44757">
    <property type="entry name" value="DIGUANYLATE CYCLASE DGCP"/>
    <property type="match status" value="1"/>
</dbReference>
<feature type="domain" description="GGDEF" evidence="8">
    <location>
        <begin position="723"/>
        <end position="856"/>
    </location>
</feature>
<dbReference type="InterPro" id="IPR013655">
    <property type="entry name" value="PAS_fold_3"/>
</dbReference>
<evidence type="ECO:0000256" key="2">
    <source>
        <dbReference type="ARBA" id="ARBA00022777"/>
    </source>
</evidence>
<feature type="coiled-coil region" evidence="4">
    <location>
        <begin position="358"/>
        <end position="395"/>
    </location>
</feature>
<dbReference type="PROSITE" id="PS50883">
    <property type="entry name" value="EAL"/>
    <property type="match status" value="1"/>
</dbReference>
<evidence type="ECO:0000259" key="8">
    <source>
        <dbReference type="PROSITE" id="PS50887"/>
    </source>
</evidence>
<name>A0A1I4R6X4_9BURK</name>
<dbReference type="Gene3D" id="3.30.450.40">
    <property type="match status" value="2"/>
</dbReference>
<evidence type="ECO:0000313" key="9">
    <source>
        <dbReference type="EMBL" id="SFM47979.1"/>
    </source>
</evidence>
<sequence>MATILIVDDHVLNRQFLSALLSFGQHQLLAAADGQEGLLLARNARPDLIITDLMMPVMNGYEFVLAVRADADAALAAVPVIFYTSTFNLREARQMAKRCGVDWVLQKPATPDAILRAVDEALGLAAPAEPAVPAPPPARLAALDQQLAVCLRRAEDSNQQMSDMAARAPADAPLQRDMQDTTQRLSSSLAELQTVGLRLSALIDMGIEIAALRQPQDLCDYAAKVARQIGVARYCAVGIVEPGGAAARHFACHGLDPAEQAALAALAPDAGLLGFLLGQREPQRLRDLDRAPARAGLDGAGRPRRSFLAVPIRAGGRDYGWIYLADKLGADEFSEIDERAVATVATQLAVAYENLLLVDEINANVAQLEAELRARRELTERLRDSEARFRQLAENIGDIFYLVDIGTGRVLYISPAYQAIWGRSCASRYAAPASWKAAIHPDDLAEVERRERAWQQVPGHRDGYDYRYRIVRPDGALRHIHDRGFPIRDAHGLVYRVAGLAADVSEAAAQQERVGRLGQLYAVLSGINSAIVRLRDRDELLQEACRVAVGHGAFSMAWAGVIDPHTLAGRVVASAGAPDGYAELIKFGADPAGPGAARPASVAARQLRRVVCDDIDLDASLAPLRAELAARGVRALAALPILLDQRCCAVFVLFANETGFFAKEGRLLLLDELAGDLSFGLQYIDREERLRYLAYYDALTGLPNSMLFHDRTVQLLHGCAGGEGAAVVALNLKGFAQLNDEFGRHVGDQVLQRVAARLGGELREPFTVARIGGDTFAVALGALQGGADAVAALEQQVMQCLARPLTVGALQLAVAARAGVALYPDDGADAETLLKRAELALKQAKSSPQRWVFYAPRMNQAIGARIALEAALRQALEQGQFCMFYQPRVDLQGGHIVSAEALVRWRHPERGLVGPVEFIPLAEQTGLIVALGDWIIDAVCAQQAAWRGAGVDIVPVAINLSAVQFTGGQVQHTIAAAIAGHGLAPRDIEFELTESMVMDDPQAAAGHLRELKALGVKLSLDDFGTGYSSLAYLKRFPFDFVKIDRSFVSDLTNSAEDAAIATAVIAMSHSLGLRVVAEGVETEGQLQFLRRQRCDEMQGYYFSPPVPADEFGAMLRDGKCLAPPAESADGRDTLLLVDDEPDNLAALRRLLRKEGYRVLTAAGGAEALELLALEPAQVIVSDQCMPGMSGAAFLGLVKGLYPQTVRMILSGHADLAAVTDAINQGAVYKFLSKPWDDDALRQHIRDAFARQRHLQ</sequence>
<dbReference type="FunFam" id="3.20.20.450:FF:000001">
    <property type="entry name" value="Cyclic di-GMP phosphodiesterase yahA"/>
    <property type="match status" value="1"/>
</dbReference>
<dbReference type="InterPro" id="IPR035965">
    <property type="entry name" value="PAS-like_dom_sf"/>
</dbReference>
<dbReference type="CDD" id="cd01949">
    <property type="entry name" value="GGDEF"/>
    <property type="match status" value="1"/>
</dbReference>
<dbReference type="Gene3D" id="3.30.70.270">
    <property type="match status" value="1"/>
</dbReference>